<protein>
    <submittedName>
        <fullName evidence="1">Uncharacterized protein</fullName>
    </submittedName>
</protein>
<accession>A0A3N4LW86</accession>
<reference evidence="1 2" key="1">
    <citation type="journal article" date="2018" name="Nat. Ecol. Evol.">
        <title>Pezizomycetes genomes reveal the molecular basis of ectomycorrhizal truffle lifestyle.</title>
        <authorList>
            <person name="Murat C."/>
            <person name="Payen T."/>
            <person name="Noel B."/>
            <person name="Kuo A."/>
            <person name="Morin E."/>
            <person name="Chen J."/>
            <person name="Kohler A."/>
            <person name="Krizsan K."/>
            <person name="Balestrini R."/>
            <person name="Da Silva C."/>
            <person name="Montanini B."/>
            <person name="Hainaut M."/>
            <person name="Levati E."/>
            <person name="Barry K.W."/>
            <person name="Belfiori B."/>
            <person name="Cichocki N."/>
            <person name="Clum A."/>
            <person name="Dockter R.B."/>
            <person name="Fauchery L."/>
            <person name="Guy J."/>
            <person name="Iotti M."/>
            <person name="Le Tacon F."/>
            <person name="Lindquist E.A."/>
            <person name="Lipzen A."/>
            <person name="Malagnac F."/>
            <person name="Mello A."/>
            <person name="Molinier V."/>
            <person name="Miyauchi S."/>
            <person name="Poulain J."/>
            <person name="Riccioni C."/>
            <person name="Rubini A."/>
            <person name="Sitrit Y."/>
            <person name="Splivallo R."/>
            <person name="Traeger S."/>
            <person name="Wang M."/>
            <person name="Zifcakova L."/>
            <person name="Wipf D."/>
            <person name="Zambonelli A."/>
            <person name="Paolocci F."/>
            <person name="Nowrousian M."/>
            <person name="Ottonello S."/>
            <person name="Baldrian P."/>
            <person name="Spatafora J.W."/>
            <person name="Henrissat B."/>
            <person name="Nagy L.G."/>
            <person name="Aury J.M."/>
            <person name="Wincker P."/>
            <person name="Grigoriev I.V."/>
            <person name="Bonfante P."/>
            <person name="Martin F.M."/>
        </authorList>
    </citation>
    <scope>NUCLEOTIDE SEQUENCE [LARGE SCALE GENOMIC DNA]</scope>
    <source>
        <strain evidence="1 2">ATCC MYA-4762</strain>
    </source>
</reference>
<proteinExistence type="predicted"/>
<evidence type="ECO:0000313" key="1">
    <source>
        <dbReference type="EMBL" id="RPB25839.1"/>
    </source>
</evidence>
<dbReference type="OrthoDB" id="10480278at2759"/>
<keyword evidence="2" id="KW-1185">Reference proteome</keyword>
<dbReference type="EMBL" id="ML121536">
    <property type="protein sequence ID" value="RPB25839.1"/>
    <property type="molecule type" value="Genomic_DNA"/>
</dbReference>
<organism evidence="1 2">
    <name type="scientific">Terfezia boudieri ATCC MYA-4762</name>
    <dbReference type="NCBI Taxonomy" id="1051890"/>
    <lineage>
        <taxon>Eukaryota</taxon>
        <taxon>Fungi</taxon>
        <taxon>Dikarya</taxon>
        <taxon>Ascomycota</taxon>
        <taxon>Pezizomycotina</taxon>
        <taxon>Pezizomycetes</taxon>
        <taxon>Pezizales</taxon>
        <taxon>Pezizaceae</taxon>
        <taxon>Terfezia</taxon>
    </lineage>
</organism>
<evidence type="ECO:0000313" key="2">
    <source>
        <dbReference type="Proteomes" id="UP000267821"/>
    </source>
</evidence>
<sequence length="59" mass="6706">MENQPGTAQQITNATNTLRTRIDAIFPVLQTIVRKLEDLHNLVVGMDGKLQKLNQQYNL</sequence>
<dbReference type="InParanoid" id="A0A3N4LW86"/>
<name>A0A3N4LW86_9PEZI</name>
<dbReference type="AlphaFoldDB" id="A0A3N4LW86"/>
<gene>
    <name evidence="1" type="ORF">L211DRAFT_835896</name>
</gene>
<dbReference type="Proteomes" id="UP000267821">
    <property type="component" value="Unassembled WGS sequence"/>
</dbReference>